<feature type="region of interest" description="Disordered" evidence="1">
    <location>
        <begin position="144"/>
        <end position="163"/>
    </location>
</feature>
<evidence type="ECO:0000313" key="4">
    <source>
        <dbReference type="Proteomes" id="UP000800092"/>
    </source>
</evidence>
<dbReference type="Proteomes" id="UP000800092">
    <property type="component" value="Unassembled WGS sequence"/>
</dbReference>
<evidence type="ECO:0000313" key="3">
    <source>
        <dbReference type="EMBL" id="KAF2237389.1"/>
    </source>
</evidence>
<name>A0A6A6HHU8_VIRVR</name>
<evidence type="ECO:0000256" key="1">
    <source>
        <dbReference type="SAM" id="MobiDB-lite"/>
    </source>
</evidence>
<sequence length="163" mass="16971">MKYFPIFTILSAVTTVSAVPHNKSRSPFDDFASDVSTVFPIASAEASSLLNSMANDERKNQSKTLGTYIPSTYNPGAHPSVWTGTFSKEHTTITVTDNGNQIITGSTQLYTTITAINGQFSGTYTEPIISGVAGGPGGGIMTAQGSPPTTVPTVPMESGTSTA</sequence>
<reference evidence="3" key="1">
    <citation type="journal article" date="2020" name="Stud. Mycol.">
        <title>101 Dothideomycetes genomes: a test case for predicting lifestyles and emergence of pathogens.</title>
        <authorList>
            <person name="Haridas S."/>
            <person name="Albert R."/>
            <person name="Binder M."/>
            <person name="Bloem J."/>
            <person name="Labutti K."/>
            <person name="Salamov A."/>
            <person name="Andreopoulos B."/>
            <person name="Baker S."/>
            <person name="Barry K."/>
            <person name="Bills G."/>
            <person name="Bluhm B."/>
            <person name="Cannon C."/>
            <person name="Castanera R."/>
            <person name="Culley D."/>
            <person name="Daum C."/>
            <person name="Ezra D."/>
            <person name="Gonzalez J."/>
            <person name="Henrissat B."/>
            <person name="Kuo A."/>
            <person name="Liang C."/>
            <person name="Lipzen A."/>
            <person name="Lutzoni F."/>
            <person name="Magnuson J."/>
            <person name="Mondo S."/>
            <person name="Nolan M."/>
            <person name="Ohm R."/>
            <person name="Pangilinan J."/>
            <person name="Park H.-J."/>
            <person name="Ramirez L."/>
            <person name="Alfaro M."/>
            <person name="Sun H."/>
            <person name="Tritt A."/>
            <person name="Yoshinaga Y."/>
            <person name="Zwiers L.-H."/>
            <person name="Turgeon B."/>
            <person name="Goodwin S."/>
            <person name="Spatafora J."/>
            <person name="Crous P."/>
            <person name="Grigoriev I."/>
        </authorList>
    </citation>
    <scope>NUCLEOTIDE SEQUENCE</scope>
    <source>
        <strain evidence="3">Tuck. ex Michener</strain>
    </source>
</reference>
<keyword evidence="4" id="KW-1185">Reference proteome</keyword>
<gene>
    <name evidence="3" type="ORF">EV356DRAFT_564755</name>
</gene>
<organism evidence="3 4">
    <name type="scientific">Viridothelium virens</name>
    <name type="common">Speckled blister lichen</name>
    <name type="synonym">Trypethelium virens</name>
    <dbReference type="NCBI Taxonomy" id="1048519"/>
    <lineage>
        <taxon>Eukaryota</taxon>
        <taxon>Fungi</taxon>
        <taxon>Dikarya</taxon>
        <taxon>Ascomycota</taxon>
        <taxon>Pezizomycotina</taxon>
        <taxon>Dothideomycetes</taxon>
        <taxon>Dothideomycetes incertae sedis</taxon>
        <taxon>Trypetheliales</taxon>
        <taxon>Trypetheliaceae</taxon>
        <taxon>Viridothelium</taxon>
    </lineage>
</organism>
<feature type="chain" id="PRO_5025412785" evidence="2">
    <location>
        <begin position="19"/>
        <end position="163"/>
    </location>
</feature>
<keyword evidence="2" id="KW-0732">Signal</keyword>
<protein>
    <submittedName>
        <fullName evidence="3">Uncharacterized protein</fullName>
    </submittedName>
</protein>
<dbReference type="AlphaFoldDB" id="A0A6A6HHU8"/>
<proteinExistence type="predicted"/>
<feature type="signal peptide" evidence="2">
    <location>
        <begin position="1"/>
        <end position="18"/>
    </location>
</feature>
<accession>A0A6A6HHU8</accession>
<dbReference type="EMBL" id="ML991780">
    <property type="protein sequence ID" value="KAF2237389.1"/>
    <property type="molecule type" value="Genomic_DNA"/>
</dbReference>
<evidence type="ECO:0000256" key="2">
    <source>
        <dbReference type="SAM" id="SignalP"/>
    </source>
</evidence>